<protein>
    <submittedName>
        <fullName evidence="1">Uncharacterized protein</fullName>
    </submittedName>
</protein>
<organism evidence="1 2">
    <name type="scientific">Lentinula raphanica</name>
    <dbReference type="NCBI Taxonomy" id="153919"/>
    <lineage>
        <taxon>Eukaryota</taxon>
        <taxon>Fungi</taxon>
        <taxon>Dikarya</taxon>
        <taxon>Basidiomycota</taxon>
        <taxon>Agaricomycotina</taxon>
        <taxon>Agaricomycetes</taxon>
        <taxon>Agaricomycetidae</taxon>
        <taxon>Agaricales</taxon>
        <taxon>Marasmiineae</taxon>
        <taxon>Omphalotaceae</taxon>
        <taxon>Lentinula</taxon>
    </lineage>
</organism>
<dbReference type="EMBL" id="MU806195">
    <property type="protein sequence ID" value="KAJ3838227.1"/>
    <property type="molecule type" value="Genomic_DNA"/>
</dbReference>
<dbReference type="AlphaFoldDB" id="A0AA38UDW2"/>
<keyword evidence="2" id="KW-1185">Reference proteome</keyword>
<name>A0AA38UDW2_9AGAR</name>
<accession>A0AA38UDW2</accession>
<evidence type="ECO:0000313" key="2">
    <source>
        <dbReference type="Proteomes" id="UP001163846"/>
    </source>
</evidence>
<reference evidence="1" key="1">
    <citation type="submission" date="2022-08" db="EMBL/GenBank/DDBJ databases">
        <authorList>
            <consortium name="DOE Joint Genome Institute"/>
            <person name="Min B."/>
            <person name="Riley R."/>
            <person name="Sierra-Patev S."/>
            <person name="Naranjo-Ortiz M."/>
            <person name="Looney B."/>
            <person name="Konkel Z."/>
            <person name="Slot J.C."/>
            <person name="Sakamoto Y."/>
            <person name="Steenwyk J.L."/>
            <person name="Rokas A."/>
            <person name="Carro J."/>
            <person name="Camarero S."/>
            <person name="Ferreira P."/>
            <person name="Molpeceres G."/>
            <person name="Ruiz-Duenas F.J."/>
            <person name="Serrano A."/>
            <person name="Henrissat B."/>
            <person name="Drula E."/>
            <person name="Hughes K.W."/>
            <person name="Mata J.L."/>
            <person name="Ishikawa N.K."/>
            <person name="Vargas-Isla R."/>
            <person name="Ushijima S."/>
            <person name="Smith C.A."/>
            <person name="Ahrendt S."/>
            <person name="Andreopoulos W."/>
            <person name="He G."/>
            <person name="Labutti K."/>
            <person name="Lipzen A."/>
            <person name="Ng V."/>
            <person name="Sandor L."/>
            <person name="Barry K."/>
            <person name="Martinez A.T."/>
            <person name="Xiao Y."/>
            <person name="Gibbons J.G."/>
            <person name="Terashima K."/>
            <person name="Hibbett D.S."/>
            <person name="Grigoriev I.V."/>
        </authorList>
    </citation>
    <scope>NUCLEOTIDE SEQUENCE</scope>
    <source>
        <strain evidence="1">TFB9207</strain>
    </source>
</reference>
<dbReference type="Proteomes" id="UP001163846">
    <property type="component" value="Unassembled WGS sequence"/>
</dbReference>
<comment type="caution">
    <text evidence="1">The sequence shown here is derived from an EMBL/GenBank/DDBJ whole genome shotgun (WGS) entry which is preliminary data.</text>
</comment>
<proteinExistence type="predicted"/>
<gene>
    <name evidence="1" type="ORF">F5878DRAFT_620127</name>
</gene>
<sequence length="94" mass="10795">MFILRSLLFTDFLFIYLGSIWSDIIQMKILKHFSIVHAMKSPNSLPSFQLIAHPVIWVKLLENTPIRSFLSFSPGRRISSNGLFASCSQRPNLI</sequence>
<evidence type="ECO:0000313" key="1">
    <source>
        <dbReference type="EMBL" id="KAJ3838227.1"/>
    </source>
</evidence>